<protein>
    <recommendedName>
        <fullName evidence="11">Olfactory receptor</fullName>
    </recommendedName>
</protein>
<keyword evidence="3 10" id="KW-0812">Transmembrane</keyword>
<evidence type="ECO:0000256" key="3">
    <source>
        <dbReference type="ARBA" id="ARBA00022692"/>
    </source>
</evidence>
<dbReference type="PANTHER" id="PTHR26450">
    <property type="entry name" value="OLFACTORY RECEPTOR 56B1-RELATED"/>
    <property type="match status" value="1"/>
</dbReference>
<feature type="transmembrane region" description="Helical" evidence="11">
    <location>
        <begin position="212"/>
        <end position="237"/>
    </location>
</feature>
<dbReference type="PRINTS" id="PR00237">
    <property type="entry name" value="GPCRRHODOPSN"/>
</dbReference>
<evidence type="ECO:0000313" key="14">
    <source>
        <dbReference type="RefSeq" id="XP_020823394.1"/>
    </source>
</evidence>
<dbReference type="CDD" id="cd15222">
    <property type="entry name" value="7tmA_OR51-like"/>
    <property type="match status" value="1"/>
</dbReference>
<dbReference type="PROSITE" id="PS50262">
    <property type="entry name" value="G_PROTEIN_RECEP_F1_2"/>
    <property type="match status" value="1"/>
</dbReference>
<feature type="transmembrane region" description="Helical" evidence="11">
    <location>
        <begin position="76"/>
        <end position="98"/>
    </location>
</feature>
<dbReference type="PANTHER" id="PTHR26450:SF111">
    <property type="entry name" value="OLFACTORY RECEPTOR"/>
    <property type="match status" value="1"/>
</dbReference>
<feature type="transmembrane region" description="Helical" evidence="11">
    <location>
        <begin position="157"/>
        <end position="179"/>
    </location>
</feature>
<dbReference type="AlphaFoldDB" id="A0A6P5IXV4"/>
<feature type="transmembrane region" description="Helical" evidence="11">
    <location>
        <begin position="258"/>
        <end position="278"/>
    </location>
</feature>
<dbReference type="PROSITE" id="PS00237">
    <property type="entry name" value="G_PROTEIN_RECEP_F1_1"/>
    <property type="match status" value="1"/>
</dbReference>
<feature type="domain" description="G-protein coupled receptors family 1 profile" evidence="12">
    <location>
        <begin position="57"/>
        <end position="308"/>
    </location>
</feature>
<keyword evidence="11" id="KW-1003">Cell membrane</keyword>
<dbReference type="Pfam" id="PF13853">
    <property type="entry name" value="7tm_4"/>
    <property type="match status" value="1"/>
</dbReference>
<keyword evidence="7 11" id="KW-0472">Membrane</keyword>
<dbReference type="GO" id="GO:0071396">
    <property type="term" value="P:cellular response to lipid"/>
    <property type="evidence" value="ECO:0007669"/>
    <property type="project" value="UniProtKB-ARBA"/>
</dbReference>
<dbReference type="InterPro" id="IPR050402">
    <property type="entry name" value="OR51/52/56-like"/>
</dbReference>
<comment type="similarity">
    <text evidence="10">Belongs to the G-protein coupled receptor 1 family.</text>
</comment>
<dbReference type="InterPro" id="IPR000276">
    <property type="entry name" value="GPCR_Rhodpsn"/>
</dbReference>
<evidence type="ECO:0000256" key="11">
    <source>
        <dbReference type="RuleBase" id="RU363047"/>
    </source>
</evidence>
<keyword evidence="2 11" id="KW-0716">Sensory transduction</keyword>
<organism evidence="13 14">
    <name type="scientific">Phascolarctos cinereus</name>
    <name type="common">Koala</name>
    <dbReference type="NCBI Taxonomy" id="38626"/>
    <lineage>
        <taxon>Eukaryota</taxon>
        <taxon>Metazoa</taxon>
        <taxon>Chordata</taxon>
        <taxon>Craniata</taxon>
        <taxon>Vertebrata</taxon>
        <taxon>Euteleostomi</taxon>
        <taxon>Mammalia</taxon>
        <taxon>Metatheria</taxon>
        <taxon>Diprotodontia</taxon>
        <taxon>Phascolarctidae</taxon>
        <taxon>Phascolarctos</taxon>
    </lineage>
</organism>
<keyword evidence="6 10" id="KW-0297">G-protein coupled receptor</keyword>
<dbReference type="KEGG" id="pcw:110195088"/>
<evidence type="ECO:0000256" key="6">
    <source>
        <dbReference type="ARBA" id="ARBA00023040"/>
    </source>
</evidence>
<keyword evidence="9 10" id="KW-0807">Transducer</keyword>
<feature type="transmembrane region" description="Helical" evidence="11">
    <location>
        <begin position="290"/>
        <end position="310"/>
    </location>
</feature>
<keyword evidence="5 11" id="KW-1133">Transmembrane helix</keyword>
<evidence type="ECO:0000256" key="10">
    <source>
        <dbReference type="RuleBase" id="RU000688"/>
    </source>
</evidence>
<dbReference type="RefSeq" id="XP_020823394.1">
    <property type="nucleotide sequence ID" value="XM_020967735.1"/>
</dbReference>
<evidence type="ECO:0000313" key="13">
    <source>
        <dbReference type="Proteomes" id="UP000515140"/>
    </source>
</evidence>
<sequence>MPWNSSEKDPSHDILLPYNSTDFQPSVFILTGLRGLAGARLWLGPLLTLMYTITLAGNCTLLYLVKIERSLWEPQYLFLSMLAGADIGLTISTLSSVLKVFIFGHQEIAFNGCLSQLFFIHTFSSTGSGILLSMAFDRFVAISHPLHYTTILTHPRITKMGLSAFLRGIALMTPLPILLKRLPFCKGQTLSYSYCLHPDVMKLACGPVKINIFYGLVLVICSFAVDSLLIVLSYTLILRSVLGIASREGQLKALNTCLSHILIVLIFYMPLLAITLLHRINRKSSPLTHAVLGNIYLFMPPMFNPIIYSLKTKQILAALQKSFSSWKS</sequence>
<dbReference type="SUPFAM" id="SSF81321">
    <property type="entry name" value="Family A G protein-coupled receptor-like"/>
    <property type="match status" value="1"/>
</dbReference>
<dbReference type="InterPro" id="IPR017452">
    <property type="entry name" value="GPCR_Rhodpsn_7TM"/>
</dbReference>
<evidence type="ECO:0000256" key="7">
    <source>
        <dbReference type="ARBA" id="ARBA00023136"/>
    </source>
</evidence>
<comment type="subcellular location">
    <subcellularLocation>
        <location evidence="11">Cell membrane</location>
        <topology evidence="11">Multi-pass membrane protein</topology>
    </subcellularLocation>
    <subcellularLocation>
        <location evidence="1">Membrane</location>
        <topology evidence="1">Multi-pass membrane protein</topology>
    </subcellularLocation>
</comment>
<evidence type="ECO:0000256" key="8">
    <source>
        <dbReference type="ARBA" id="ARBA00023170"/>
    </source>
</evidence>
<keyword evidence="13" id="KW-1185">Reference proteome</keyword>
<feature type="transmembrane region" description="Helical" evidence="11">
    <location>
        <begin position="118"/>
        <end position="136"/>
    </location>
</feature>
<dbReference type="GO" id="GO:0004930">
    <property type="term" value="F:G protein-coupled receptor activity"/>
    <property type="evidence" value="ECO:0007669"/>
    <property type="project" value="UniProtKB-KW"/>
</dbReference>
<evidence type="ECO:0000256" key="2">
    <source>
        <dbReference type="ARBA" id="ARBA00022606"/>
    </source>
</evidence>
<feature type="transmembrane region" description="Helical" evidence="11">
    <location>
        <begin position="42"/>
        <end position="64"/>
    </location>
</feature>
<name>A0A6P5IXV4_PHACI</name>
<dbReference type="InterPro" id="IPR000725">
    <property type="entry name" value="Olfact_rcpt"/>
</dbReference>
<evidence type="ECO:0000256" key="9">
    <source>
        <dbReference type="ARBA" id="ARBA00023224"/>
    </source>
</evidence>
<keyword evidence="4 11" id="KW-0552">Olfaction</keyword>
<dbReference type="PRINTS" id="PR00245">
    <property type="entry name" value="OLFACTORYR"/>
</dbReference>
<dbReference type="GO" id="GO:0005886">
    <property type="term" value="C:plasma membrane"/>
    <property type="evidence" value="ECO:0007669"/>
    <property type="project" value="UniProtKB-SubCell"/>
</dbReference>
<dbReference type="GeneID" id="110195088"/>
<dbReference type="GO" id="GO:0004984">
    <property type="term" value="F:olfactory receptor activity"/>
    <property type="evidence" value="ECO:0007669"/>
    <property type="project" value="InterPro"/>
</dbReference>
<evidence type="ECO:0000256" key="5">
    <source>
        <dbReference type="ARBA" id="ARBA00022989"/>
    </source>
</evidence>
<accession>A0A6P5IXV4</accession>
<dbReference type="FunFam" id="1.20.1070.10:FF:000002">
    <property type="entry name" value="Olfactory receptor"/>
    <property type="match status" value="1"/>
</dbReference>
<evidence type="ECO:0000256" key="4">
    <source>
        <dbReference type="ARBA" id="ARBA00022725"/>
    </source>
</evidence>
<keyword evidence="8 10" id="KW-0675">Receptor</keyword>
<evidence type="ECO:0000256" key="1">
    <source>
        <dbReference type="ARBA" id="ARBA00004141"/>
    </source>
</evidence>
<gene>
    <name evidence="14" type="primary">LOC110195088</name>
</gene>
<proteinExistence type="inferred from homology"/>
<dbReference type="Gene3D" id="1.20.1070.10">
    <property type="entry name" value="Rhodopsin 7-helix transmembrane proteins"/>
    <property type="match status" value="1"/>
</dbReference>
<dbReference type="InParanoid" id="A0A6P5IXV4"/>
<reference evidence="14" key="1">
    <citation type="submission" date="2025-08" db="UniProtKB">
        <authorList>
            <consortium name="RefSeq"/>
        </authorList>
    </citation>
    <scope>IDENTIFICATION</scope>
    <source>
        <tissue evidence="14">Spleen</tissue>
    </source>
</reference>
<dbReference type="Proteomes" id="UP000515140">
    <property type="component" value="Unplaced"/>
</dbReference>
<evidence type="ECO:0000259" key="12">
    <source>
        <dbReference type="PROSITE" id="PS50262"/>
    </source>
</evidence>